<dbReference type="Pfam" id="PF22191">
    <property type="entry name" value="IBR_1"/>
    <property type="match status" value="1"/>
</dbReference>
<feature type="compositionally biased region" description="Polar residues" evidence="9">
    <location>
        <begin position="2288"/>
        <end position="2305"/>
    </location>
</feature>
<feature type="region of interest" description="Disordered" evidence="9">
    <location>
        <begin position="106"/>
        <end position="256"/>
    </location>
</feature>
<keyword evidence="3" id="KW-0479">Metal-binding</keyword>
<feature type="compositionally biased region" description="Low complexity" evidence="9">
    <location>
        <begin position="2336"/>
        <end position="2349"/>
    </location>
</feature>
<feature type="compositionally biased region" description="Low complexity" evidence="9">
    <location>
        <begin position="546"/>
        <end position="558"/>
    </location>
</feature>
<feature type="region of interest" description="Disordered" evidence="9">
    <location>
        <begin position="1163"/>
        <end position="1235"/>
    </location>
</feature>
<dbReference type="SMART" id="SM00647">
    <property type="entry name" value="IBR"/>
    <property type="match status" value="1"/>
</dbReference>
<dbReference type="InterPro" id="IPR002867">
    <property type="entry name" value="IBR_dom"/>
</dbReference>
<dbReference type="GO" id="GO:0008270">
    <property type="term" value="F:zinc ion binding"/>
    <property type="evidence" value="ECO:0007669"/>
    <property type="project" value="UniProtKB-KW"/>
</dbReference>
<feature type="compositionally biased region" description="Polar residues" evidence="9">
    <location>
        <begin position="1189"/>
        <end position="1205"/>
    </location>
</feature>
<keyword evidence="2" id="KW-0808">Transferase</keyword>
<dbReference type="EnsemblMetazoa" id="ADIR000716-RA">
    <property type="protein sequence ID" value="ADIR000716-PA"/>
    <property type="gene ID" value="ADIR000716"/>
</dbReference>
<keyword evidence="5 8" id="KW-0863">Zinc-finger</keyword>
<dbReference type="Pfam" id="PF18091">
    <property type="entry name" value="E3_UbLigase_RBR"/>
    <property type="match status" value="1"/>
</dbReference>
<dbReference type="InterPro" id="IPR044066">
    <property type="entry name" value="TRIAD_supradom"/>
</dbReference>
<feature type="region of interest" description="Disordered" evidence="9">
    <location>
        <begin position="308"/>
        <end position="357"/>
    </location>
</feature>
<evidence type="ECO:0000256" key="2">
    <source>
        <dbReference type="ARBA" id="ARBA00022679"/>
    </source>
</evidence>
<dbReference type="InterPro" id="IPR047543">
    <property type="entry name" value="Bbox1_RNF31-like"/>
</dbReference>
<evidence type="ECO:0000256" key="4">
    <source>
        <dbReference type="ARBA" id="ARBA00022737"/>
    </source>
</evidence>
<dbReference type="STRING" id="7168.A0A182MZB1"/>
<keyword evidence="4" id="KW-0677">Repeat</keyword>
<feature type="domain" description="RING-type" evidence="10">
    <location>
        <begin position="2571"/>
        <end position="2620"/>
    </location>
</feature>
<dbReference type="CDD" id="cd19815">
    <property type="entry name" value="Bbox1_HOIP"/>
    <property type="match status" value="1"/>
</dbReference>
<organism evidence="12 13">
    <name type="scientific">Anopheles dirus</name>
    <dbReference type="NCBI Taxonomy" id="7168"/>
    <lineage>
        <taxon>Eukaryota</taxon>
        <taxon>Metazoa</taxon>
        <taxon>Ecdysozoa</taxon>
        <taxon>Arthropoda</taxon>
        <taxon>Hexapoda</taxon>
        <taxon>Insecta</taxon>
        <taxon>Pterygota</taxon>
        <taxon>Neoptera</taxon>
        <taxon>Endopterygota</taxon>
        <taxon>Diptera</taxon>
        <taxon>Nematocera</taxon>
        <taxon>Culicoidea</taxon>
        <taxon>Culicidae</taxon>
        <taxon>Anophelinae</taxon>
        <taxon>Anopheles</taxon>
    </lineage>
</organism>
<feature type="region of interest" description="Disordered" evidence="9">
    <location>
        <begin position="997"/>
        <end position="1020"/>
    </location>
</feature>
<feature type="compositionally biased region" description="Low complexity" evidence="9">
    <location>
        <begin position="2413"/>
        <end position="2432"/>
    </location>
</feature>
<feature type="compositionally biased region" description="Basic and acidic residues" evidence="9">
    <location>
        <begin position="2377"/>
        <end position="2389"/>
    </location>
</feature>
<feature type="compositionally biased region" description="Polar residues" evidence="9">
    <location>
        <begin position="1094"/>
        <end position="1108"/>
    </location>
</feature>
<feature type="region of interest" description="Disordered" evidence="9">
    <location>
        <begin position="960"/>
        <end position="980"/>
    </location>
</feature>
<dbReference type="GO" id="GO:0061630">
    <property type="term" value="F:ubiquitin protein ligase activity"/>
    <property type="evidence" value="ECO:0007669"/>
    <property type="project" value="TreeGrafter"/>
</dbReference>
<feature type="region of interest" description="Disordered" evidence="9">
    <location>
        <begin position="2288"/>
        <end position="2460"/>
    </location>
</feature>
<dbReference type="Gene3D" id="6.10.140.1100">
    <property type="match status" value="1"/>
</dbReference>
<feature type="compositionally biased region" description="Low complexity" evidence="9">
    <location>
        <begin position="324"/>
        <end position="336"/>
    </location>
</feature>
<feature type="compositionally biased region" description="Basic and acidic residues" evidence="9">
    <location>
        <begin position="1564"/>
        <end position="1575"/>
    </location>
</feature>
<dbReference type="GO" id="GO:0071797">
    <property type="term" value="C:LUBAC complex"/>
    <property type="evidence" value="ECO:0007669"/>
    <property type="project" value="InterPro"/>
</dbReference>
<dbReference type="Pfam" id="PF16678">
    <property type="entry name" value="UBA_HOIP"/>
    <property type="match status" value="1"/>
</dbReference>
<dbReference type="InterPro" id="IPR047540">
    <property type="entry name" value="BRcat_RBR_RNF31-like"/>
</dbReference>
<feature type="compositionally biased region" description="Low complexity" evidence="9">
    <location>
        <begin position="701"/>
        <end position="716"/>
    </location>
</feature>
<feature type="domain" description="RING-type" evidence="11">
    <location>
        <begin position="2567"/>
        <end position="2796"/>
    </location>
</feature>
<feature type="compositionally biased region" description="Basic and acidic residues" evidence="9">
    <location>
        <begin position="1039"/>
        <end position="1064"/>
    </location>
</feature>
<evidence type="ECO:0000313" key="12">
    <source>
        <dbReference type="EnsemblMetazoa" id="ADIR000716-PA"/>
    </source>
</evidence>
<evidence type="ECO:0000256" key="7">
    <source>
        <dbReference type="ARBA" id="ARBA00022833"/>
    </source>
</evidence>
<dbReference type="GO" id="GO:0036435">
    <property type="term" value="F:K48-linked polyubiquitin modification-dependent protein binding"/>
    <property type="evidence" value="ECO:0007669"/>
    <property type="project" value="TreeGrafter"/>
</dbReference>
<evidence type="ECO:0000313" key="13">
    <source>
        <dbReference type="Proteomes" id="UP000075884"/>
    </source>
</evidence>
<evidence type="ECO:0000256" key="6">
    <source>
        <dbReference type="ARBA" id="ARBA00022786"/>
    </source>
</evidence>
<dbReference type="InterPro" id="IPR032065">
    <property type="entry name" value="RNF31-UBA"/>
</dbReference>
<feature type="compositionally biased region" description="Low complexity" evidence="9">
    <location>
        <begin position="740"/>
        <end position="749"/>
    </location>
</feature>
<feature type="compositionally biased region" description="Low complexity" evidence="9">
    <location>
        <begin position="240"/>
        <end position="254"/>
    </location>
</feature>
<dbReference type="VEuPathDB" id="VectorBase:ADIR000716"/>
<dbReference type="Gene3D" id="3.30.40.10">
    <property type="entry name" value="Zinc/RING finger domain, C3HC4 (zinc finger)"/>
    <property type="match status" value="1"/>
</dbReference>
<feature type="region of interest" description="Disordered" evidence="9">
    <location>
        <begin position="1539"/>
        <end position="1587"/>
    </location>
</feature>
<feature type="compositionally biased region" description="Basic residues" evidence="9">
    <location>
        <begin position="826"/>
        <end position="836"/>
    </location>
</feature>
<dbReference type="GO" id="GO:1990450">
    <property type="term" value="F:linear polyubiquitin binding"/>
    <property type="evidence" value="ECO:0007669"/>
    <property type="project" value="TreeGrafter"/>
</dbReference>
<dbReference type="SUPFAM" id="SSF57850">
    <property type="entry name" value="RING/U-box"/>
    <property type="match status" value="3"/>
</dbReference>
<feature type="compositionally biased region" description="Polar residues" evidence="9">
    <location>
        <begin position="1167"/>
        <end position="1178"/>
    </location>
</feature>
<keyword evidence="7" id="KW-0862">Zinc</keyword>
<reference evidence="12" key="2">
    <citation type="submission" date="2020-05" db="UniProtKB">
        <authorList>
            <consortium name="EnsemblMetazoa"/>
        </authorList>
    </citation>
    <scope>IDENTIFICATION</scope>
    <source>
        <strain evidence="12">WRAIR2</strain>
    </source>
</reference>
<dbReference type="GO" id="GO:0097039">
    <property type="term" value="P:protein linear polyubiquitination"/>
    <property type="evidence" value="ECO:0007669"/>
    <property type="project" value="TreeGrafter"/>
</dbReference>
<feature type="region of interest" description="Disordered" evidence="9">
    <location>
        <begin position="1"/>
        <end position="42"/>
    </location>
</feature>
<feature type="compositionally biased region" description="Polar residues" evidence="9">
    <location>
        <begin position="566"/>
        <end position="577"/>
    </location>
</feature>
<dbReference type="InterPro" id="IPR047542">
    <property type="entry name" value="Rcat_RBR_RNF31-like"/>
</dbReference>
<feature type="compositionally biased region" description="Pro residues" evidence="9">
    <location>
        <begin position="118"/>
        <end position="133"/>
    </location>
</feature>
<evidence type="ECO:0000259" key="11">
    <source>
        <dbReference type="PROSITE" id="PS51873"/>
    </source>
</evidence>
<dbReference type="Proteomes" id="UP000075884">
    <property type="component" value="Unassembled WGS sequence"/>
</dbReference>
<feature type="compositionally biased region" description="Basic and acidic residues" evidence="9">
    <location>
        <begin position="789"/>
        <end position="801"/>
    </location>
</feature>
<feature type="compositionally biased region" description="Basic and acidic residues" evidence="9">
    <location>
        <begin position="753"/>
        <end position="768"/>
    </location>
</feature>
<dbReference type="GO" id="GO:0070530">
    <property type="term" value="F:K63-linked polyubiquitin modification-dependent protein binding"/>
    <property type="evidence" value="ECO:0007669"/>
    <property type="project" value="TreeGrafter"/>
</dbReference>
<name>A0A182MZB1_9DIPT</name>
<feature type="compositionally biased region" description="Polar residues" evidence="9">
    <location>
        <begin position="308"/>
        <end position="318"/>
    </location>
</feature>
<dbReference type="PANTHER" id="PTHR16004:SF2">
    <property type="entry name" value="E3 UBIQUITIN-PROTEIN LIGASE LUBEL"/>
    <property type="match status" value="1"/>
</dbReference>
<proteinExistence type="inferred from homology"/>
<dbReference type="PROSITE" id="PS50089">
    <property type="entry name" value="ZF_RING_2"/>
    <property type="match status" value="1"/>
</dbReference>
<dbReference type="PROSITE" id="PS51873">
    <property type="entry name" value="TRIAD"/>
    <property type="match status" value="1"/>
</dbReference>
<dbReference type="InterPro" id="IPR026254">
    <property type="entry name" value="RNF31-like"/>
</dbReference>
<evidence type="ECO:0000259" key="10">
    <source>
        <dbReference type="PROSITE" id="PS50089"/>
    </source>
</evidence>
<evidence type="ECO:0000256" key="9">
    <source>
        <dbReference type="SAM" id="MobiDB-lite"/>
    </source>
</evidence>
<dbReference type="PANTHER" id="PTHR16004">
    <property type="entry name" value="RING FINGER PROTEIN 31-RELATED"/>
    <property type="match status" value="1"/>
</dbReference>
<dbReference type="InterPro" id="IPR001876">
    <property type="entry name" value="Znf_RanBP2"/>
</dbReference>
<feature type="compositionally biased region" description="Basic residues" evidence="9">
    <location>
        <begin position="594"/>
        <end position="607"/>
    </location>
</feature>
<feature type="compositionally biased region" description="Polar residues" evidence="9">
    <location>
        <begin position="393"/>
        <end position="406"/>
    </location>
</feature>
<feature type="region of interest" description="Disordered" evidence="9">
    <location>
        <begin position="379"/>
        <end position="417"/>
    </location>
</feature>
<keyword evidence="6" id="KW-0833">Ubl conjugation pathway</keyword>
<feature type="region of interest" description="Disordered" evidence="9">
    <location>
        <begin position="1624"/>
        <end position="1667"/>
    </location>
</feature>
<sequence>MASGAANRFRTGRNMPSWVTESSDRVGPPPPPPPVNNNDPEYEVIDVVNQQQYSNAPPPVPLKSPDIKRLTVMKCDLCGSVTPVVRCEQCDQNLFCASCDDRYHRHPKRQTHVRKPLEPPVAPITPVKPPLPPKGEAGSSGPLPPPRRNKRPGSFHFPSPMFGRKQDEQTIPTTVPQGQQVEQQQSQQQKPPAPPPSPALSLREKMNSLKRFIHPSNRPLPDPPENKIHSSNSSLDTVSKRSPSIGPSSRSVSSTMAKIQNNTAATLDRMTLLQQRYRQHQEAMKSDGDRSRRASLTSNTDLQVLWSSATESSNSFRSKPSGAFQHQQQQQQHQFQPGPPTHQLQSSRWLAPPAPRIRSGSVASGINLLPVAGNGSHGPGASGFGHTMGPPFGNSNAPSVSPTQHSEFGDSMSAITNGPRSLSTSVFNLHQPQPPQANVWGFNPLHQVKGGWSKSDMSLTKNFVITQAQSMAHFNPMQWNQMNTWMGRGSQNGSNMSLNLPPQHGYPPHDPSGYPPGWANAWNGMYPYPMGMMPMMPGVAMPPPRSRANSRSRAASPALSIKSRKSTMSMRNLNRNSFVDDLTDDEDSDDGFHRARGGRGGDRRRRERLNSTSSIDFDEPEPPTQSFMRASSVKHSRFNRDRRGGGGSSARSLIDYPVSRKPTREEPVRERFDKMALSAPRKVPSDSFTNESDQEPEGRRTGSNRSRSGNESVSSPRKPHSDSMTNDSDADFERRRQAKLKAAQNNLAATRRITSDSHTNDSEPDQARQRQKSKPLPAAPKKPVPSSDSDGRDKQRRKSDSRASAPKKIPSDSHTPDTDGSEQRRRFASKQQRQRKNSSTEFIANESDEEKVQKVPATTGPQQQKVVNGLLEFRTISPTKSDSDEQRHMKTVEIKNIINDTRTDADYDAEQETLEHSPPPPAPVAPDREWECAFCTYVNEPGVKICAICCKTATLDAVSGGRQEDGDGQPRSPPPDVVQETPQVTEVKLQIVPPQTKTIGATNGKAPAETKKKDDDDEMDTEIVDRGVEVVKSCSDSNDENRFERVASNRGEPVEKTMVVKEKVSTGCGPSPPRETGDGAHRTAPSGVDRSHARTSIGTSPPPQDMSTQTYDTLEQVRHEIATQNQPSDDTLAGEAHQEQTLASSALYKRSYSLATPQLLEVERPASRNSISSDTQSLPPSPHELSPQPGLQSSSRYHANQALNQTSHPTPSSSTSSHRYGPQQQQQQQQHQDESLSYLDRAIHQIIQTAANQTLGGATVPEENMYRTFNDLRRIDSMTPAKTTVASATVPPKQAMVTRRPTKMDDRQDLEEVIQRADQPTGMQNGSIAKEEPSELTLLLREAERYQFTAEELQAAMIHCGEKHPVQWLRTNWNKLIETVQTLATKYGHEKRENIIGTISTVEAREALRMHKGNIWRAITECIEQRQRKYHEIASKGNFTREDIVTSLTAHHGSLEQALVELSKTQLKPFLMRIWGPPSGADNDSGNLLLQQALQEDRSGISSEIQQFISAHVEKELLGEGPSDVGVIQTAQPEEPIAVEQTENGETEPEIQQITSPENSTEPSRSDHDHEHHEEVCEEQTTTTSNTEILKDIEALILQMERKQESTNAPVLRNIQQLLSQLVDTEGNSRSPSVTSVRSQASDQRIMSKSPIPVRNAKPAHSPDPNRTIQDDVRDFVQENIQDILPNLVQQVRQELDAVKVNLRTKPRSLEDDIRETLMRAEYSDNDYSNIHYFPFDEASEPASGFPERQTTMKTTTTHQATTVNDESDEYANIQQFLERAIRNEKTTTMFDQMKRSNYLIDSSSDEARQTAESTDYYDLVSINEKLMNLFTKPPSKEAYPVEQKHTVAYEETLPVASSSTSRIVLDKIQPVKDEAEPHTPEELQAPQVEATNEKKGMKKRRGSRIPINKNNYLCRRPVKSSSESDFEVLAVSTKPHQAHVGVIDHVEEMRHVVENIERIEQTVNVDDAAGTEEEEEDFELIDEPIYINLPSKPTEEDQQEDILKHSSKLANNLSELVLDTKRLIQQMKDEINSDIATFNEDDAAYEDDYYEDEYEDEWEGEEEEEEEWDSNEEYDVDENGDFYEYEDDDDDGSVMFSEMTIIDSANGKSHSVEQQQNEVIPVEEPPQMIMPMINMAIVRENERNSASEVSDLPLDSDFNDAMSVIEQSVGELRNMLHLTEQALGPLELTAPLHHASSVETLQNSPVQSEISEVTLMPELQGNSVTEESSERTLVAEENLPMTMKEVQTLMNAKAVIGGFLRNVQMIEQTEPQELVEESPMVIYDSVKTSSTENTTENKPSSSEDGASPTTPPTPTGQKAKAAASKTKPDSKKKSTSATSTTTTTTTDSSGRRLSLTRKKSVGSPFGPVQTNTVKNMQKEFLSKAKDAPKPGTSKPKPAKLVQPKAFSSAPGAALSRSSATPSSSKASTPATDGAGTSAHSTPGPSAASEPQPGSSRDPTYMCEKLMKKKYRETCFSDDYQTTDDEDESRMTVTESERTIIRSLVKPYEPNSEPPEVQAQQLLDDRLVQNLAQAELAVQLIELRYAKDNAIWAATQCHTVDEAKDLLQKECELCLGVFPLNEIVSMLKCTHTCCLECAKEYFTQEITHRSITNCNCPYCKEPDLNGPDVTEDDVLEYFSNLDILLKNIVEEGVHDLFQRKIRDRTLTQDPNFKWCVHCSSGFFARPKQRRLVCPDCGSITCASCRKPWETQHEGLTCETFAQWKEANDPELQAEGVQKHLQTHGISCPNCKFRYSLARGGCMHFTCTQCKFEFCYGCNKPFMMGAKCSVSPYCAKLGLHAHHPRNCLFYLRDKEPRDLQNLLLMNNVAFDTEPSELMKQELANGESSIMKCPIPLQKETPAGLMDMICSADVPDRHAGLCRLHYIEYLSFLVTHNSIDPINLLNADDLESIVRRANKRMPPRPYGMVDGIYREYLLQIDPLPILDLTDCVQELRRRGIELPERGPWDTDEIYREMCQKLLPNRNRTGWVPSGFCLGFASALGATFEASIC</sequence>
<protein>
    <submittedName>
        <fullName evidence="12">Uncharacterized protein</fullName>
    </submittedName>
</protein>
<dbReference type="Gene3D" id="1.10.8.10">
    <property type="entry name" value="DNA helicase RuvA subunit, C-terminal domain"/>
    <property type="match status" value="1"/>
</dbReference>
<accession>A0A182MZB1</accession>
<keyword evidence="13" id="KW-1185">Reference proteome</keyword>
<reference evidence="13" key="1">
    <citation type="submission" date="2013-03" db="EMBL/GenBank/DDBJ databases">
        <title>The Genome Sequence of Anopheles dirus WRAIR2.</title>
        <authorList>
            <consortium name="The Broad Institute Genomics Platform"/>
            <person name="Neafsey D.E."/>
            <person name="Walton C."/>
            <person name="Walker B."/>
            <person name="Young S.K."/>
            <person name="Zeng Q."/>
            <person name="Gargeya S."/>
            <person name="Fitzgerald M."/>
            <person name="Haas B."/>
            <person name="Abouelleil A."/>
            <person name="Allen A.W."/>
            <person name="Alvarado L."/>
            <person name="Arachchi H.M."/>
            <person name="Berlin A.M."/>
            <person name="Chapman S.B."/>
            <person name="Gainer-Dewar J."/>
            <person name="Goldberg J."/>
            <person name="Griggs A."/>
            <person name="Gujja S."/>
            <person name="Hansen M."/>
            <person name="Howarth C."/>
            <person name="Imamovic A."/>
            <person name="Ireland A."/>
            <person name="Larimer J."/>
            <person name="McCowan C."/>
            <person name="Murphy C."/>
            <person name="Pearson M."/>
            <person name="Poon T.W."/>
            <person name="Priest M."/>
            <person name="Roberts A."/>
            <person name="Saif S."/>
            <person name="Shea T."/>
            <person name="Sisk P."/>
            <person name="Sykes S."/>
            <person name="Wortman J."/>
            <person name="Nusbaum C."/>
            <person name="Birren B."/>
        </authorList>
    </citation>
    <scope>NUCLEOTIDE SEQUENCE [LARGE SCALE GENOMIC DNA]</scope>
    <source>
        <strain evidence="13">WRAIR2</strain>
    </source>
</reference>
<dbReference type="InterPro" id="IPR013083">
    <property type="entry name" value="Znf_RING/FYVE/PHD"/>
</dbReference>
<feature type="compositionally biased region" description="Low complexity" evidence="9">
    <location>
        <begin position="172"/>
        <end position="190"/>
    </location>
</feature>
<evidence type="ECO:0000256" key="3">
    <source>
        <dbReference type="ARBA" id="ARBA00022723"/>
    </source>
</evidence>
<evidence type="ECO:0000256" key="1">
    <source>
        <dbReference type="ARBA" id="ARBA00008278"/>
    </source>
</evidence>
<feature type="compositionally biased region" description="Low complexity" evidence="9">
    <location>
        <begin position="1206"/>
        <end position="1230"/>
    </location>
</feature>
<feature type="compositionally biased region" description="Basic and acidic residues" evidence="9">
    <location>
        <begin position="662"/>
        <end position="674"/>
    </location>
</feature>
<dbReference type="InterPro" id="IPR001841">
    <property type="entry name" value="Znf_RING"/>
</dbReference>
<comment type="similarity">
    <text evidence="1">Belongs to the RBR family.</text>
</comment>
<dbReference type="InterPro" id="IPR041031">
    <property type="entry name" value="RNF31_C"/>
</dbReference>
<dbReference type="CDD" id="cd20337">
    <property type="entry name" value="BRcat_RBR_HOIP"/>
    <property type="match status" value="1"/>
</dbReference>
<dbReference type="Pfam" id="PF01485">
    <property type="entry name" value="IBR"/>
    <property type="match status" value="1"/>
</dbReference>
<dbReference type="CDD" id="cd20351">
    <property type="entry name" value="Rcat_RBR_HOIP"/>
    <property type="match status" value="1"/>
</dbReference>
<feature type="compositionally biased region" description="Polar residues" evidence="9">
    <location>
        <begin position="1550"/>
        <end position="1563"/>
    </location>
</feature>
<evidence type="ECO:0000256" key="8">
    <source>
        <dbReference type="PROSITE-ProRule" id="PRU00175"/>
    </source>
</evidence>
<dbReference type="SMART" id="SM00547">
    <property type="entry name" value="ZnF_RBZ"/>
    <property type="match status" value="1"/>
</dbReference>
<feature type="region of interest" description="Disordered" evidence="9">
    <location>
        <begin position="542"/>
        <end position="865"/>
    </location>
</feature>
<feature type="region of interest" description="Disordered" evidence="9">
    <location>
        <begin position="1035"/>
        <end position="1108"/>
    </location>
</feature>
<evidence type="ECO:0000256" key="5">
    <source>
        <dbReference type="ARBA" id="ARBA00022771"/>
    </source>
</evidence>
<feature type="compositionally biased region" description="Basic and acidic residues" evidence="9">
    <location>
        <begin position="809"/>
        <end position="825"/>
    </location>
</feature>
<feature type="compositionally biased region" description="Polar residues" evidence="9">
    <location>
        <begin position="1624"/>
        <end position="1647"/>
    </location>
</feature>
<dbReference type="PROSITE" id="PS01358">
    <property type="entry name" value="ZF_RANBP2_1"/>
    <property type="match status" value="1"/>
</dbReference>